<evidence type="ECO:0000313" key="2">
    <source>
        <dbReference type="EMBL" id="KAK9517645.1"/>
    </source>
</evidence>
<accession>A0AAW1E5Z6</accession>
<name>A0AAW1E5Z6_ZOAVI</name>
<feature type="compositionally biased region" description="Basic and acidic residues" evidence="1">
    <location>
        <begin position="88"/>
        <end position="101"/>
    </location>
</feature>
<keyword evidence="3" id="KW-1185">Reference proteome</keyword>
<gene>
    <name evidence="2" type="ORF">VZT92_022996</name>
</gene>
<reference evidence="2 3" key="1">
    <citation type="journal article" date="2024" name="Genome Biol. Evol.">
        <title>Chromosome-level genome assembly of the viviparous eelpout Zoarces viviparus.</title>
        <authorList>
            <person name="Fuhrmann N."/>
            <person name="Brasseur M.V."/>
            <person name="Bakowski C.E."/>
            <person name="Podsiadlowski L."/>
            <person name="Prost S."/>
            <person name="Krehenwinkel H."/>
            <person name="Mayer C."/>
        </authorList>
    </citation>
    <scope>NUCLEOTIDE SEQUENCE [LARGE SCALE GENOMIC DNA]</scope>
    <source>
        <strain evidence="2">NO-MEL_2022_Ind0_liver</strain>
    </source>
</reference>
<protein>
    <submittedName>
        <fullName evidence="2">Uncharacterized protein</fullName>
    </submittedName>
</protein>
<organism evidence="2 3">
    <name type="scientific">Zoarces viviparus</name>
    <name type="common">Viviparous eelpout</name>
    <name type="synonym">Blennius viviparus</name>
    <dbReference type="NCBI Taxonomy" id="48416"/>
    <lineage>
        <taxon>Eukaryota</taxon>
        <taxon>Metazoa</taxon>
        <taxon>Chordata</taxon>
        <taxon>Craniata</taxon>
        <taxon>Vertebrata</taxon>
        <taxon>Euteleostomi</taxon>
        <taxon>Actinopterygii</taxon>
        <taxon>Neopterygii</taxon>
        <taxon>Teleostei</taxon>
        <taxon>Neoteleostei</taxon>
        <taxon>Acanthomorphata</taxon>
        <taxon>Eupercaria</taxon>
        <taxon>Perciformes</taxon>
        <taxon>Cottioidei</taxon>
        <taxon>Zoarcales</taxon>
        <taxon>Zoarcidae</taxon>
        <taxon>Zoarcinae</taxon>
        <taxon>Zoarces</taxon>
    </lineage>
</organism>
<evidence type="ECO:0000313" key="3">
    <source>
        <dbReference type="Proteomes" id="UP001488805"/>
    </source>
</evidence>
<feature type="compositionally biased region" description="Basic and acidic residues" evidence="1">
    <location>
        <begin position="13"/>
        <end position="23"/>
    </location>
</feature>
<proteinExistence type="predicted"/>
<dbReference type="Proteomes" id="UP001488805">
    <property type="component" value="Unassembled WGS sequence"/>
</dbReference>
<comment type="caution">
    <text evidence="2">The sequence shown here is derived from an EMBL/GenBank/DDBJ whole genome shotgun (WGS) entry which is preliminary data.</text>
</comment>
<feature type="region of interest" description="Disordered" evidence="1">
    <location>
        <begin position="222"/>
        <end position="243"/>
    </location>
</feature>
<dbReference type="EMBL" id="JBCEZU010000538">
    <property type="protein sequence ID" value="KAK9517645.1"/>
    <property type="molecule type" value="Genomic_DNA"/>
</dbReference>
<evidence type="ECO:0000256" key="1">
    <source>
        <dbReference type="SAM" id="MobiDB-lite"/>
    </source>
</evidence>
<sequence length="282" mass="32544">MSDGSMEELFVTDLREPDPKLDSDQPEPSCVSLKSDRSMEQPLFFRKSGQTSRTLKRPDPDQPEPSCVSMKSDRSKGMPLFFRNTRQMPRDLREPDPKLDSDQPEPSCVSLKSDRSMEQPLFFRKSGQTSRTLKRPDPDQPEPSCVSMKSDRSKGMPLFFRNTRQMPREDQESSEVPTGPSAQQHQTHLDSIFMLLEEKIVTFVKNELKKIQKGLSSDYPECLESQREDEEVLDGEDEEQRRSSRDAFVKITLHFLRRMKQEELADCLQSSKRISLKIQHAG</sequence>
<feature type="region of interest" description="Disordered" evidence="1">
    <location>
        <begin position="1"/>
        <end position="186"/>
    </location>
</feature>
<feature type="compositionally biased region" description="Polar residues" evidence="1">
    <location>
        <begin position="174"/>
        <end position="186"/>
    </location>
</feature>
<feature type="compositionally biased region" description="Acidic residues" evidence="1">
    <location>
        <begin position="227"/>
        <end position="238"/>
    </location>
</feature>
<dbReference type="AlphaFoldDB" id="A0AAW1E5Z6"/>